<dbReference type="GO" id="GO:0060271">
    <property type="term" value="P:cilium assembly"/>
    <property type="evidence" value="ECO:0007669"/>
    <property type="project" value="TreeGrafter"/>
</dbReference>
<feature type="region of interest" description="Disordered" evidence="1">
    <location>
        <begin position="3157"/>
        <end position="3176"/>
    </location>
</feature>
<organism evidence="3 4">
    <name type="scientific">Neocallimastix californiae</name>
    <dbReference type="NCBI Taxonomy" id="1754190"/>
    <lineage>
        <taxon>Eukaryota</taxon>
        <taxon>Fungi</taxon>
        <taxon>Fungi incertae sedis</taxon>
        <taxon>Chytridiomycota</taxon>
        <taxon>Chytridiomycota incertae sedis</taxon>
        <taxon>Neocallimastigomycetes</taxon>
        <taxon>Neocallimastigales</taxon>
        <taxon>Neocallimastigaceae</taxon>
        <taxon>Neocallimastix</taxon>
    </lineage>
</organism>
<feature type="compositionally biased region" description="Low complexity" evidence="1">
    <location>
        <begin position="3194"/>
        <end position="3206"/>
    </location>
</feature>
<dbReference type="STRING" id="1754190.A0A1Y2BZ42"/>
<dbReference type="PROSITE" id="PS50853">
    <property type="entry name" value="FN3"/>
    <property type="match status" value="1"/>
</dbReference>
<dbReference type="PANTHER" id="PTHR33487:SF1">
    <property type="entry name" value="CILIA- AND FLAGELLA-ASSOCIATED PROTEIN 54"/>
    <property type="match status" value="1"/>
</dbReference>
<feature type="compositionally biased region" description="Basic residues" evidence="1">
    <location>
        <begin position="3220"/>
        <end position="3231"/>
    </location>
</feature>
<dbReference type="InterPro" id="IPR036116">
    <property type="entry name" value="FN3_sf"/>
</dbReference>
<dbReference type="PANTHER" id="PTHR33487">
    <property type="entry name" value="CILIA- AND FLAGELLA-ASSOCIATED PROTEIN 54"/>
    <property type="match status" value="1"/>
</dbReference>
<sequence>MVSFRNKDIKSDDKLFDFKELDHLDSEKLKVWYNGYKKYVINQYTSYKSLSPINRTKARKKLVLTNFQNLLKNFIYKLENNFAIQQLIYLIELFIRDEEFINYADSMLFGPVEKIFGEIPKKTEELSLLYERLKMDHVYIKYYTTFQNNSLQIGSLHQNNNNNNTGTMGGIMDELKNNIKEYIKNNDSKEKIFLSLLRVKQINDSLCNSANEKIIANSIWIVKVLVNHLYSESISFQTFLFECIYTTYKLYMARYNNIIIMDDLNKENFNRDIPFENIEEDKESIENKKKKLLKEGGEFIFSVLKYFKETYEATNNQVLKELLIKYISWHKIFLFIYQMDLLYNDFPLNYDENEFNSNISDEFRCIYNDIMVNKHEYLDKNTILNRNNIKSDYEDFIGLWCKSFEVENRDILKKRLDTNNFQFLNDSSLFFTEISEKIDFKEDEDINEFEIAEVEEKEIRGRSKTRNDNKSKKSTSKSKSKIKNKNNSKSISRSPSRSRSRSASPSKLSEKEKEKQNKFSKTKKKPSKKNDNNKLRDPLPLERKLNEISYSIMKMLLYWKSDKDKLYVVLKAFPSFTDININYKQSKNHVALTTYGYIIISNIYIAMDLISLKEGMAVNSEKVELLKDSGKVMVCSCFENIDIDDIVVNINKKGIPIKYIVYLWQILFQLMEWPLFLKVSQVIQKYYEIFEEEDFGYKKLFQLEWSIYVNISHYFINLEKKNKNNVNEENKTKKCNQISKKGSKLLRGSNNIQNDNSNDNIKNIIDNIYDIKLYDNLKEEITDEGIENIINNLKFGVHSLYSYIKFAIRNQMGCIHNINAFVRIIWHYCLRLYPEKQNYKCICEKNVIVIVKLCIICINVYKKYYSSYVNPILYSKIVQQYILIILNNNYDYDATEFIKKIKENIKDVDACLYSTRGTSHIYHSLSYNPAVFGPQFEHVTLSATTKSPKKRGIIHSLIHKKYVLYSLMFRIAILNKRKIYYIEKEKKEKEYFAIYKKKLTSYPEFMSKPTPKILETYCGKNNYLRSLFYFQFTVALNNYLTITQKESLLLSSINYLLNIHSEESILFHHVYLNSENMNNHINSDICPPPICVKRSNTSLVFKPLPPRNKNIKPFYYKIFCKPSGIGNVTMSDCSYPGTDEFVLNKTNETEIIINGLKENQKYIVAVAAYDKNKNLLCGKIGAQTTPILVAFPLPILINLSYLSLFASIEGLEHCTECSERYLFDYFVESLSDESELISSFSKEPYWIKKNSSFIFNKSHITYSTETLTRNFISILMLNTKSLSEKTDKEESVDYTDEINIDKKWIIKKLKLCQRFLICMELSNRIKNKGYLISSMLYCYHTVIPFLNFENPPEFVIHILMKCHSVFMEREYFEKSTVDYIYNNYFPCLTYTLIYFLNLWQVKDELYTICRNTLSLINSCLDKNKRMIPSSTTIDHLWSTHMEKFKKTLCHGKKCPGQIEYLHFATSSIFSNHEIVEKPSVMVNLADYVDFILQLNDSNIMGDKKGISDSYTTMADIEYGINVYSLDSMYAEINKYKKSKRYLEMIYKLLTTAFKREEYDFIYKVYFEIMEWLNKRNFYLLHVDELNNPEVQKQFKKIKGRYRSIFKSKHEDSKNKKKTSVSASSRNSRASSTDRSICSQNREYDNINILSSIDETSENKTHNNSDMKSLNSGNSEFSGSRQRSLSFDDKLNEYNDEKSSSSFYNNNTGKNLSQNQDRESSSSNPIEKKAVDEKVDFSNENREKERKLKAASVLINQFRHFWRKHRYRRKRNELINYEYYFISMIHSITANSISRIIEKEIIISEIQDPSLAINDIYIDIGNYYSTGHINDIYDKEAEEIEIKDKKNNNKKDNKENKPNKNEHSFDIEEYSKELLECYIKSMVTASRSRNWNVLLLSFHKLWNFIGDMRKLEIMRTKYWRLESWKPFYKVSIELLNFLETYCSDSNKYNKKFDLFDIIKNNRRKIFHYYYTNNWGHTSDIKLNVNLILKFFIDTMEYLYYSDKYALVISFGIRINQYFEYSLTEIISNIMYEAKNQYNIKNPDKHITLPEIYENYISIPDDSKSIEYQVIKCKSDFIKFINVKYSSKNTDDPSVILRKAILNYEKLIQSSKDKNDLHITAVAFSDLGNLLYESGDINSAGLFWSKSVDVVFKKKMVVASINILYDEIKNLSTTSILKIFNNSIYILILTGFQLAKIASYCCNSNLNGKLNITLCSTLLLSKALYSFINEPHVPKSFIFIPTKTSGIINIISEFFKDQSSSFLSLLDNLIVELESNNYPGLAIPLLAFQLIISINNCRSLRKVIFIKLKYAKILIKCGFINEGLRYYCNIISGKGIFDLNPLHSLNIIQGNNNTININTNNNMNNSNNFNNINNLTSTNSGNNLNSILNVKYNNMEGLYESNNLNCIRAIFNTKVNDRLMSQYGKMMAKVIDFERLTYIIEIFNLYHGNFVYYDPIKNINEYLSKGDQIGFDIKSIKDLIYRDVLGYKIRKEKEKSISRPKSNIEDFKPEDDMALKNSSNISNSYSSSLNSNNTHSSNKYLIERNERVSILKNIEENIYRCLNDVFNETKLDNKPYRPYQINFFCYCILKLVDIYGLLDKNRRSLNLLLSLSDFINKKVNALSDYLDSIKVEDNSINETINNLIDRKTYEENLLVDSLYGPILWLEIKKQTALNALVICDYNYALMTAKSGLKDATSCKSSNYQLEFLKIIICSKINLHNKNVKKFVGKFEEILKSSNLTLKSKFEGYIFYFDVTSKLNIYTYEEILNNRSEVIENYFYDLIIPQSLVIEDINKLTKYSPYYTDYVIYLYQQAVIYKSTGQYDLSLKCVECAINIMKNFVNISSFICLPILNKILSLLMLKENDVSTLRTIDSVCRMIIDIAIQEGGYNIRALKHSFSGLFISSIKINEIFEAINHLYAISIIGTIIKNIRVLNVNAEVKALIMDCVIKSKAIQNEVKLWYAKENQLYEAYDKIFSPLDITTIKSRADVKEHVHISLPNLDENKINEKIYLYYKYLFFDTNILDNVAFDYYSCSKMSRLQRAHQILLKELPEDVLSEISISRLLNINQITDTDYMSKFENMWMAQWFNHWNLPCDYEYTNADDESPLNNNEKEFNSELCNKKIVLVIYHLDITQNKEDQEIVSKIKKLQKELLLNRTENNSKIDKSSPNLKKPTDKNINNSVSYKLFDDTIKIYENSDNNNNKNQKSNYPSCENNSNDSTNNKRRGNSVKSHNKGGIFSSLSEMSKFKSDSYFEPISNSIKRSISENIYKNNTPNVLNEMNINKNSNNNENSNYYNKPSIIENTLSNPEDIIGINKDINENKEIYNKIKIRNKYYNMNDFEIQFIHGNATGVYNNISNENSLEVDNPIELELKKLFKKLYKRCIYTVRIPKTIVKEVQFICARNETDSKNFFFTKKGESSILGQKLKKDLINDIIKYIVGPEIEYEINNEILSIENLIENIASLFDDDKGMLIEKNTVFTNWLFSLCLKRKAMNNTLDNESIDNNDFNESIEKK</sequence>
<feature type="compositionally biased region" description="Basic and acidic residues" evidence="1">
    <location>
        <begin position="528"/>
        <end position="538"/>
    </location>
</feature>
<feature type="region of interest" description="Disordered" evidence="1">
    <location>
        <begin position="1652"/>
        <end position="1683"/>
    </location>
</feature>
<dbReference type="SUPFAM" id="SSF49265">
    <property type="entry name" value="Fibronectin type III"/>
    <property type="match status" value="1"/>
</dbReference>
<feature type="compositionally biased region" description="Basic and acidic residues" evidence="1">
    <location>
        <begin position="1715"/>
        <end position="1741"/>
    </location>
</feature>
<comment type="caution">
    <text evidence="3">The sequence shown here is derived from an EMBL/GenBank/DDBJ whole genome shotgun (WGS) entry which is preliminary data.</text>
</comment>
<feature type="region of interest" description="Disordered" evidence="1">
    <location>
        <begin position="458"/>
        <end position="538"/>
    </location>
</feature>
<dbReference type="OrthoDB" id="2104158at2759"/>
<feature type="compositionally biased region" description="Basic residues" evidence="1">
    <location>
        <begin position="472"/>
        <end position="486"/>
    </location>
</feature>
<dbReference type="Proteomes" id="UP000193920">
    <property type="component" value="Unassembled WGS sequence"/>
</dbReference>
<feature type="compositionally biased region" description="Low complexity" evidence="1">
    <location>
        <begin position="487"/>
        <end position="507"/>
    </location>
</feature>
<accession>A0A1Y2BZ42</accession>
<feature type="region of interest" description="Disordered" evidence="1">
    <location>
        <begin position="1695"/>
        <end position="1741"/>
    </location>
</feature>
<protein>
    <recommendedName>
        <fullName evidence="2">Fibronectin type-III domain-containing protein</fullName>
    </recommendedName>
</protein>
<feature type="compositionally biased region" description="Polar residues" evidence="1">
    <location>
        <begin position="1665"/>
        <end position="1683"/>
    </location>
</feature>
<evidence type="ECO:0000256" key="1">
    <source>
        <dbReference type="SAM" id="MobiDB-lite"/>
    </source>
</evidence>
<proteinExistence type="predicted"/>
<feature type="compositionally biased region" description="Polar residues" evidence="1">
    <location>
        <begin position="3207"/>
        <end position="3218"/>
    </location>
</feature>
<feature type="domain" description="Fibronectin type-III" evidence="2">
    <location>
        <begin position="1087"/>
        <end position="1194"/>
    </location>
</feature>
<gene>
    <name evidence="3" type="ORF">LY90DRAFT_672270</name>
</gene>
<feature type="compositionally biased region" description="Polar residues" evidence="1">
    <location>
        <begin position="1699"/>
        <end position="1714"/>
    </location>
</feature>
<feature type="compositionally biased region" description="Basic residues" evidence="1">
    <location>
        <begin position="518"/>
        <end position="527"/>
    </location>
</feature>
<evidence type="ECO:0000259" key="2">
    <source>
        <dbReference type="PROSITE" id="PS50853"/>
    </source>
</evidence>
<dbReference type="CDD" id="cd00063">
    <property type="entry name" value="FN3"/>
    <property type="match status" value="1"/>
</dbReference>
<name>A0A1Y2BZ42_9FUNG</name>
<feature type="region of interest" description="Disordered" evidence="1">
    <location>
        <begin position="3194"/>
        <end position="3233"/>
    </location>
</feature>
<dbReference type="InterPro" id="IPR003961">
    <property type="entry name" value="FN3_dom"/>
</dbReference>
<evidence type="ECO:0000313" key="3">
    <source>
        <dbReference type="EMBL" id="ORY40039.1"/>
    </source>
</evidence>
<feature type="compositionally biased region" description="Basic and acidic residues" evidence="1">
    <location>
        <begin position="458"/>
        <end position="471"/>
    </location>
</feature>
<reference evidence="3 4" key="1">
    <citation type="submission" date="2016-08" db="EMBL/GenBank/DDBJ databases">
        <title>A Parts List for Fungal Cellulosomes Revealed by Comparative Genomics.</title>
        <authorList>
            <consortium name="DOE Joint Genome Institute"/>
            <person name="Haitjema C.H."/>
            <person name="Gilmore S.P."/>
            <person name="Henske J.K."/>
            <person name="Solomon K.V."/>
            <person name="De Groot R."/>
            <person name="Kuo A."/>
            <person name="Mondo S.J."/>
            <person name="Salamov A.A."/>
            <person name="Labutti K."/>
            <person name="Zhao Z."/>
            <person name="Chiniquy J."/>
            <person name="Barry K."/>
            <person name="Brewer H.M."/>
            <person name="Purvine S.O."/>
            <person name="Wright A.T."/>
            <person name="Boxma B."/>
            <person name="Van Alen T."/>
            <person name="Hackstein J.H."/>
            <person name="Baker S.E."/>
            <person name="Grigoriev I.V."/>
            <person name="O'Malley M.A."/>
        </authorList>
    </citation>
    <scope>NUCLEOTIDE SEQUENCE [LARGE SCALE GENOMIC DNA]</scope>
    <source>
        <strain evidence="3 4">G1</strain>
    </source>
</reference>
<feature type="compositionally biased region" description="Low complexity" evidence="1">
    <location>
        <begin position="1619"/>
        <end position="1635"/>
    </location>
</feature>
<dbReference type="EMBL" id="MCOG01000129">
    <property type="protein sequence ID" value="ORY40039.1"/>
    <property type="molecule type" value="Genomic_DNA"/>
</dbReference>
<keyword evidence="4" id="KW-1185">Reference proteome</keyword>
<evidence type="ECO:0000313" key="4">
    <source>
        <dbReference type="Proteomes" id="UP000193920"/>
    </source>
</evidence>
<feature type="region of interest" description="Disordered" evidence="1">
    <location>
        <begin position="1608"/>
        <end position="1637"/>
    </location>
</feature>
<feature type="compositionally biased region" description="Basic and acidic residues" evidence="1">
    <location>
        <begin position="508"/>
        <end position="517"/>
    </location>
</feature>